<dbReference type="InterPro" id="IPR036821">
    <property type="entry name" value="Peptide_deformylase_sf"/>
</dbReference>
<dbReference type="EMBL" id="CAJNYV010005266">
    <property type="protein sequence ID" value="CAF3733228.1"/>
    <property type="molecule type" value="Genomic_DNA"/>
</dbReference>
<dbReference type="Gene3D" id="3.90.45.10">
    <property type="entry name" value="Peptide deformylase"/>
    <property type="match status" value="1"/>
</dbReference>
<dbReference type="EC" id="3.5.1.88" evidence="2 3"/>
<dbReference type="Proteomes" id="UP000663865">
    <property type="component" value="Unassembled WGS sequence"/>
</dbReference>
<dbReference type="SUPFAM" id="SSF56420">
    <property type="entry name" value="Peptide deformylase"/>
    <property type="match status" value="1"/>
</dbReference>
<dbReference type="PANTHER" id="PTHR10458:SF22">
    <property type="entry name" value="PEPTIDE DEFORMYLASE"/>
    <property type="match status" value="1"/>
</dbReference>
<evidence type="ECO:0000256" key="2">
    <source>
        <dbReference type="ARBA" id="ARBA00012175"/>
    </source>
</evidence>
<comment type="caution">
    <text evidence="4">The sequence shown here is derived from an EMBL/GenBank/DDBJ whole genome shotgun (WGS) entry which is preliminary data.</text>
</comment>
<name>A0A818WZE3_9BILA</name>
<dbReference type="HAMAP" id="MF_00163">
    <property type="entry name" value="Pep_deformylase"/>
    <property type="match status" value="1"/>
</dbReference>
<dbReference type="GO" id="GO:0042586">
    <property type="term" value="F:peptide deformylase activity"/>
    <property type="evidence" value="ECO:0007669"/>
    <property type="project" value="UniProtKB-EC"/>
</dbReference>
<dbReference type="PRINTS" id="PR01576">
    <property type="entry name" value="PDEFORMYLASE"/>
</dbReference>
<dbReference type="InterPro" id="IPR023635">
    <property type="entry name" value="Peptide_deformylase"/>
</dbReference>
<dbReference type="Pfam" id="PF01327">
    <property type="entry name" value="Pep_deformylase"/>
    <property type="match status" value="1"/>
</dbReference>
<proteinExistence type="inferred from homology"/>
<protein>
    <recommendedName>
        <fullName evidence="2 3">Peptide deformylase</fullName>
        <ecNumber evidence="2 3">3.5.1.88</ecNumber>
    </recommendedName>
</protein>
<comment type="catalytic activity">
    <reaction evidence="3">
        <text>N-terminal N-formyl-L-methionyl-[peptide] + H2O = N-terminal L-methionyl-[peptide] + formate</text>
        <dbReference type="Rhea" id="RHEA:24420"/>
        <dbReference type="Rhea" id="RHEA-COMP:10639"/>
        <dbReference type="Rhea" id="RHEA-COMP:10640"/>
        <dbReference type="ChEBI" id="CHEBI:15377"/>
        <dbReference type="ChEBI" id="CHEBI:15740"/>
        <dbReference type="ChEBI" id="CHEBI:49298"/>
        <dbReference type="ChEBI" id="CHEBI:64731"/>
        <dbReference type="EC" id="3.5.1.88"/>
    </reaction>
</comment>
<evidence type="ECO:0000256" key="3">
    <source>
        <dbReference type="RuleBase" id="RU362111"/>
    </source>
</evidence>
<sequence>MYGYVLHVAKMKQSGVMRWRKLERGMACWYSYANCYSTNTISQRVNNVGLICHRLCSTISGSTPSFPQLLCPTASTGQMRSISSNNYSKDENDSHTELAPKLLRLANETDPILHNPIEEMSLADICGDETKQIVADMIYSIRPEQLQSANTPYKKAAGMAANQWNINKRIFLFCPGGSDGEVKVIFNPAYKPITLTDNLVHESKSATDNLVHESKSTTVNQSTNCARESCFSVPYAYGTVERYTHIEISYIDDKGKQHTGEKLSDWQARVWQHETDHLNGILYSNRQSGIDNGPNCTELHRFHTKDELENCPK</sequence>
<dbReference type="CDD" id="cd00487">
    <property type="entry name" value="Pep_deformylase"/>
    <property type="match status" value="1"/>
</dbReference>
<reference evidence="4" key="1">
    <citation type="submission" date="2021-02" db="EMBL/GenBank/DDBJ databases">
        <authorList>
            <person name="Nowell W R."/>
        </authorList>
    </citation>
    <scope>NUCLEOTIDE SEQUENCE</scope>
</reference>
<accession>A0A818WZE3</accession>
<dbReference type="GO" id="GO:0046872">
    <property type="term" value="F:metal ion binding"/>
    <property type="evidence" value="ECO:0007669"/>
    <property type="project" value="UniProtKB-KW"/>
</dbReference>
<evidence type="ECO:0000313" key="4">
    <source>
        <dbReference type="EMBL" id="CAF3733228.1"/>
    </source>
</evidence>
<evidence type="ECO:0000256" key="1">
    <source>
        <dbReference type="ARBA" id="ARBA00010759"/>
    </source>
</evidence>
<keyword evidence="3" id="KW-0648">Protein biosynthesis</keyword>
<keyword evidence="3" id="KW-0378">Hydrolase</keyword>
<organism evidence="4 5">
    <name type="scientific">Rotaria socialis</name>
    <dbReference type="NCBI Taxonomy" id="392032"/>
    <lineage>
        <taxon>Eukaryota</taxon>
        <taxon>Metazoa</taxon>
        <taxon>Spiralia</taxon>
        <taxon>Gnathifera</taxon>
        <taxon>Rotifera</taxon>
        <taxon>Eurotatoria</taxon>
        <taxon>Bdelloidea</taxon>
        <taxon>Philodinida</taxon>
        <taxon>Philodinidae</taxon>
        <taxon>Rotaria</taxon>
    </lineage>
</organism>
<gene>
    <name evidence="4" type="ORF">KIK155_LOCUS28692</name>
</gene>
<dbReference type="GO" id="GO:0006412">
    <property type="term" value="P:translation"/>
    <property type="evidence" value="ECO:0007669"/>
    <property type="project" value="UniProtKB-KW"/>
</dbReference>
<comment type="function">
    <text evidence="3">Removes the formyl group from the N-terminal Met of newly synthesized proteins.</text>
</comment>
<evidence type="ECO:0000313" key="5">
    <source>
        <dbReference type="Proteomes" id="UP000663865"/>
    </source>
</evidence>
<dbReference type="AlphaFoldDB" id="A0A818WZE3"/>
<comment type="similarity">
    <text evidence="1 3">Belongs to the polypeptide deformylase family.</text>
</comment>
<dbReference type="PANTHER" id="PTHR10458">
    <property type="entry name" value="PEPTIDE DEFORMYLASE"/>
    <property type="match status" value="1"/>
</dbReference>
<keyword evidence="3" id="KW-0479">Metal-binding</keyword>